<dbReference type="PANTHER" id="PTHR22900:SF5">
    <property type="entry name" value="PROTEIN CBG14245"/>
    <property type="match status" value="1"/>
</dbReference>
<keyword evidence="1" id="KW-0472">Membrane</keyword>
<evidence type="ECO:0000313" key="3">
    <source>
        <dbReference type="WBParaSite" id="SVE_1770200.1"/>
    </source>
</evidence>
<reference evidence="3" key="2">
    <citation type="submission" date="2015-08" db="UniProtKB">
        <authorList>
            <consortium name="WormBaseParasite"/>
        </authorList>
    </citation>
    <scope>IDENTIFICATION</scope>
</reference>
<dbReference type="GO" id="GO:0050650">
    <property type="term" value="P:chondroitin sulfate proteoglycan biosynthetic process"/>
    <property type="evidence" value="ECO:0007669"/>
    <property type="project" value="InterPro"/>
</dbReference>
<dbReference type="GO" id="GO:0047756">
    <property type="term" value="F:chondroitin 4-sulfotransferase activity"/>
    <property type="evidence" value="ECO:0007669"/>
    <property type="project" value="InterPro"/>
</dbReference>
<dbReference type="AlphaFoldDB" id="A0A0K0FZ25"/>
<dbReference type="Proteomes" id="UP000035680">
    <property type="component" value="Unassembled WGS sequence"/>
</dbReference>
<name>A0A0K0FZ25_STRVS</name>
<evidence type="ECO:0000313" key="2">
    <source>
        <dbReference type="Proteomes" id="UP000035680"/>
    </source>
</evidence>
<sequence>MEKSYLRIFVDTLLVSTILLLVFNYSYWRLIKHEKNYINKPKGFFPLGNSGRYMSNYRVWPAPKILVCSEFENTVNFLDLFFHGGVNKTHDEIFSKSKFANLKNALMNDINGTMWQLILFTQNPMKRFLDNFLDYCSMYSRYETESSSFCFYCNGEINCFLTNLFDYLKDKSWEKERFEPSLRDRLFAPQFWKCNLKIDSSYYEIIQIDNEYNFYEKVLNIIGNYNIPSIDKAGVYDEADKIYSSLQIRRNKTLLNFYENLLTKNEYLLTKFVTIYFFDYYIFSYEIPYF</sequence>
<dbReference type="PANTHER" id="PTHR22900">
    <property type="entry name" value="PROTEIN CBG14245-RELATED"/>
    <property type="match status" value="1"/>
</dbReference>
<evidence type="ECO:0000256" key="1">
    <source>
        <dbReference type="SAM" id="Phobius"/>
    </source>
</evidence>
<feature type="transmembrane region" description="Helical" evidence="1">
    <location>
        <begin position="6"/>
        <end position="28"/>
    </location>
</feature>
<keyword evidence="2" id="KW-1185">Reference proteome</keyword>
<organism evidence="2 3">
    <name type="scientific">Strongyloides venezuelensis</name>
    <name type="common">Threadworm</name>
    <dbReference type="NCBI Taxonomy" id="75913"/>
    <lineage>
        <taxon>Eukaryota</taxon>
        <taxon>Metazoa</taxon>
        <taxon>Ecdysozoa</taxon>
        <taxon>Nematoda</taxon>
        <taxon>Chromadorea</taxon>
        <taxon>Rhabditida</taxon>
        <taxon>Tylenchina</taxon>
        <taxon>Panagrolaimomorpha</taxon>
        <taxon>Strongyloidoidea</taxon>
        <taxon>Strongyloididae</taxon>
        <taxon>Strongyloides</taxon>
    </lineage>
</organism>
<proteinExistence type="predicted"/>
<keyword evidence="1" id="KW-0812">Transmembrane</keyword>
<accession>A0A0K0FZ25</accession>
<dbReference type="WBParaSite" id="SVE_1770200.1">
    <property type="protein sequence ID" value="SVE_1770200.1"/>
    <property type="gene ID" value="SVE_1770200"/>
</dbReference>
<protein>
    <submittedName>
        <fullName evidence="3">Uncharacterized protein</fullName>
    </submittedName>
</protein>
<dbReference type="InterPro" id="IPR007669">
    <property type="entry name" value="Chst-1-like"/>
</dbReference>
<reference evidence="2" key="1">
    <citation type="submission" date="2014-07" db="EMBL/GenBank/DDBJ databases">
        <authorList>
            <person name="Martin A.A"/>
            <person name="De Silva N."/>
        </authorList>
    </citation>
    <scope>NUCLEOTIDE SEQUENCE</scope>
</reference>
<dbReference type="GO" id="GO:1902884">
    <property type="term" value="P:positive regulation of response to oxidative stress"/>
    <property type="evidence" value="ECO:0007669"/>
    <property type="project" value="InterPro"/>
</dbReference>
<keyword evidence="1" id="KW-1133">Transmembrane helix</keyword>